<dbReference type="EMBL" id="SJPQ01000002">
    <property type="protein sequence ID" value="TWT89007.1"/>
    <property type="molecule type" value="Genomic_DNA"/>
</dbReference>
<dbReference type="InterPro" id="IPR048304">
    <property type="entry name" value="UbiD_Rift_dom"/>
</dbReference>
<proteinExistence type="predicted"/>
<dbReference type="InterPro" id="IPR049383">
    <property type="entry name" value="UbiD-like_N"/>
</dbReference>
<organism evidence="5 6">
    <name type="scientific">Pseudobythopirellula maris</name>
    <dbReference type="NCBI Taxonomy" id="2527991"/>
    <lineage>
        <taxon>Bacteria</taxon>
        <taxon>Pseudomonadati</taxon>
        <taxon>Planctomycetota</taxon>
        <taxon>Planctomycetia</taxon>
        <taxon>Pirellulales</taxon>
        <taxon>Lacipirellulaceae</taxon>
        <taxon>Pseudobythopirellula</taxon>
    </lineage>
</organism>
<dbReference type="Pfam" id="PF01977">
    <property type="entry name" value="UbiD"/>
    <property type="match status" value="1"/>
</dbReference>
<name>A0A5C5ZQ07_9BACT</name>
<dbReference type="PANTHER" id="PTHR30108">
    <property type="entry name" value="3-OCTAPRENYL-4-HYDROXYBENZOATE CARBOXY-LYASE-RELATED"/>
    <property type="match status" value="1"/>
</dbReference>
<dbReference type="InterPro" id="IPR002830">
    <property type="entry name" value="UbiD"/>
</dbReference>
<dbReference type="EC" id="4.1.1.61" evidence="5"/>
<evidence type="ECO:0000259" key="4">
    <source>
        <dbReference type="Pfam" id="PF20696"/>
    </source>
</evidence>
<feature type="domain" description="3-octaprenyl-4-hydroxybenzoate carboxy-lyase-like C-terminal" evidence="4">
    <location>
        <begin position="354"/>
        <end position="488"/>
    </location>
</feature>
<keyword evidence="5" id="KW-0456">Lyase</keyword>
<evidence type="ECO:0000256" key="1">
    <source>
        <dbReference type="SAM" id="MobiDB-lite"/>
    </source>
</evidence>
<comment type="caution">
    <text evidence="5">The sequence shown here is derived from an EMBL/GenBank/DDBJ whole genome shotgun (WGS) entry which is preliminary data.</text>
</comment>
<evidence type="ECO:0000313" key="6">
    <source>
        <dbReference type="Proteomes" id="UP000315440"/>
    </source>
</evidence>
<dbReference type="PANTHER" id="PTHR30108:SF7">
    <property type="entry name" value="3-POLYPRENYL-4-HYDROXYBENZOATE DECARBOXYLASE"/>
    <property type="match status" value="1"/>
</dbReference>
<dbReference type="SUPFAM" id="SSF143968">
    <property type="entry name" value="UbiD C-terminal domain-like"/>
    <property type="match status" value="2"/>
</dbReference>
<evidence type="ECO:0000259" key="3">
    <source>
        <dbReference type="Pfam" id="PF20695"/>
    </source>
</evidence>
<evidence type="ECO:0000313" key="5">
    <source>
        <dbReference type="EMBL" id="TWT89007.1"/>
    </source>
</evidence>
<feature type="region of interest" description="Disordered" evidence="1">
    <location>
        <begin position="1"/>
        <end position="23"/>
    </location>
</feature>
<dbReference type="Pfam" id="PF20696">
    <property type="entry name" value="UbiD_C"/>
    <property type="match status" value="1"/>
</dbReference>
<protein>
    <submittedName>
        <fullName evidence="5">4-hydroxybenzoate decarboxylase subunit C</fullName>
        <ecNumber evidence="5">4.1.1.61</ecNumber>
    </submittedName>
</protein>
<accession>A0A5C5ZQ07</accession>
<reference evidence="5 6" key="1">
    <citation type="submission" date="2019-02" db="EMBL/GenBank/DDBJ databases">
        <title>Deep-cultivation of Planctomycetes and their phenomic and genomic characterization uncovers novel biology.</title>
        <authorList>
            <person name="Wiegand S."/>
            <person name="Jogler M."/>
            <person name="Boedeker C."/>
            <person name="Pinto D."/>
            <person name="Vollmers J."/>
            <person name="Rivas-Marin E."/>
            <person name="Kohn T."/>
            <person name="Peeters S.H."/>
            <person name="Heuer A."/>
            <person name="Rast P."/>
            <person name="Oberbeckmann S."/>
            <person name="Bunk B."/>
            <person name="Jeske O."/>
            <person name="Meyerdierks A."/>
            <person name="Storesund J.E."/>
            <person name="Kallscheuer N."/>
            <person name="Luecker S."/>
            <person name="Lage O.M."/>
            <person name="Pohl T."/>
            <person name="Merkel B.J."/>
            <person name="Hornburger P."/>
            <person name="Mueller R.-W."/>
            <person name="Bruemmer F."/>
            <person name="Labrenz M."/>
            <person name="Spormann A.M."/>
            <person name="Op Den Camp H."/>
            <person name="Overmann J."/>
            <person name="Amann R."/>
            <person name="Jetten M.S.M."/>
            <person name="Mascher T."/>
            <person name="Medema M.H."/>
            <person name="Devos D.P."/>
            <person name="Kaster A.-K."/>
            <person name="Ovreas L."/>
            <person name="Rohde M."/>
            <person name="Galperin M.Y."/>
            <person name="Jogler C."/>
        </authorList>
    </citation>
    <scope>NUCLEOTIDE SEQUENCE [LARGE SCALE GENOMIC DNA]</scope>
    <source>
        <strain evidence="5 6">Mal64</strain>
    </source>
</reference>
<feature type="domain" description="3-octaprenyl-4-hydroxybenzoate carboxy-lyase-like Rift-related" evidence="2">
    <location>
        <begin position="146"/>
        <end position="347"/>
    </location>
</feature>
<dbReference type="Gene3D" id="3.40.1670.10">
    <property type="entry name" value="UbiD C-terminal domain-like"/>
    <property type="match status" value="1"/>
</dbReference>
<dbReference type="AlphaFoldDB" id="A0A5C5ZQ07"/>
<keyword evidence="6" id="KW-1185">Reference proteome</keyword>
<dbReference type="SUPFAM" id="SSF50475">
    <property type="entry name" value="FMN-binding split barrel"/>
    <property type="match status" value="1"/>
</dbReference>
<sequence>MTTNRLREASQTPPAARTDLRNPDGLPLGYHSLRHCLTDLERHDHLRRIDAPVDAYLEAAAIHRRVYAAGGPALWFENVAGCRFSMASNLFGTLERSRLMFRDTYETVQRLVELKIDPTRALRSPLRYAGAPLAALRTLPKPVRSGPVMESEAHLSELPQMTSWPRDGGPFVTLPIVYSEDPDAPGLKRSNIGMYRIQLAGAEYETDHEVGLHYQLHRSIGVHQAAAMRRGEPLKVNVFVGGTPAMNLSAVMPLPEGMSELTFAGALGGRRIRMAKRPGGLPVYADADFAICGEVIHDGDAALMKPEGPFGDHLGYYSLAHPFPVLRVEKVYCRANAIWPFTVVGRPPQEDTAFGELIHDLTGPVIPTVLPGVRGVHAVDAAGVHPLLLAVGSERYMPFMQETRPQELLTQACAILGQGQLSLAKYLFIANGDDKPAPDLHDIRAFLGHVLERADWSRDLHFHTETTIDTLDYSGDGLNAGSKLVVAACGPARFELATELPSDLRLPDGFADPRVALPGVLAVRAPRLPEPTFDYDASRRDPALGAAVERAGLARSESQSAADLRRFGESLTAAEPIGRFRLVVLCDDPAFVAESLGNFLWVTFTRSNPAADIGGVEAFTHQKHWGCRGSLVIDARTKPHHAPVLEEDPEVSARVEAMAGPGGPLAGLL</sequence>
<dbReference type="GO" id="GO:0005737">
    <property type="term" value="C:cytoplasm"/>
    <property type="evidence" value="ECO:0007669"/>
    <property type="project" value="TreeGrafter"/>
</dbReference>
<dbReference type="GO" id="GO:0018799">
    <property type="term" value="F:4-hydroxybenzoate decarboxylase activity"/>
    <property type="evidence" value="ECO:0007669"/>
    <property type="project" value="UniProtKB-EC"/>
</dbReference>
<dbReference type="InterPro" id="IPR049381">
    <property type="entry name" value="UbiD-like_C"/>
</dbReference>
<gene>
    <name evidence="5" type="ORF">Mal64_24980</name>
</gene>
<evidence type="ECO:0000259" key="2">
    <source>
        <dbReference type="Pfam" id="PF01977"/>
    </source>
</evidence>
<dbReference type="Pfam" id="PF20695">
    <property type="entry name" value="UbiD_N"/>
    <property type="match status" value="1"/>
</dbReference>
<dbReference type="Proteomes" id="UP000315440">
    <property type="component" value="Unassembled WGS sequence"/>
</dbReference>
<feature type="domain" description="3-octaprenyl-4-hydroxybenzoate carboxy-lyase-like N-terminal" evidence="3">
    <location>
        <begin position="37"/>
        <end position="114"/>
    </location>
</feature>